<dbReference type="EMBL" id="CDMC01000008">
    <property type="protein sequence ID" value="CEL07031.1"/>
    <property type="molecule type" value="Genomic_DNA"/>
</dbReference>
<feature type="region of interest" description="Disordered" evidence="1">
    <location>
        <begin position="29"/>
        <end position="55"/>
    </location>
</feature>
<accession>A0A0U5G754</accession>
<name>A0A0U5G754_ASPCI</name>
<keyword evidence="4" id="KW-1185">Reference proteome</keyword>
<evidence type="ECO:0000256" key="2">
    <source>
        <dbReference type="SAM" id="SignalP"/>
    </source>
</evidence>
<feature type="compositionally biased region" description="Low complexity" evidence="1">
    <location>
        <begin position="36"/>
        <end position="55"/>
    </location>
</feature>
<dbReference type="OrthoDB" id="4504368at2759"/>
<evidence type="ECO:0000313" key="4">
    <source>
        <dbReference type="Proteomes" id="UP000054771"/>
    </source>
</evidence>
<keyword evidence="2" id="KW-0732">Signal</keyword>
<feature type="chain" id="PRO_5006857578" description="Ubiquitin 3 binding protein But2 C-terminal domain-containing protein" evidence="2">
    <location>
        <begin position="30"/>
        <end position="258"/>
    </location>
</feature>
<protein>
    <recommendedName>
        <fullName evidence="5">Ubiquitin 3 binding protein But2 C-terminal domain-containing protein</fullName>
    </recommendedName>
</protein>
<evidence type="ECO:0000313" key="3">
    <source>
        <dbReference type="EMBL" id="CEL07031.1"/>
    </source>
</evidence>
<dbReference type="Proteomes" id="UP000054771">
    <property type="component" value="Unassembled WGS sequence"/>
</dbReference>
<evidence type="ECO:0000256" key="1">
    <source>
        <dbReference type="SAM" id="MobiDB-lite"/>
    </source>
</evidence>
<dbReference type="AlphaFoldDB" id="A0A0U5G754"/>
<sequence length="258" mass="27348">MKTFFSIIVINSLLGVGLQALALPQFSSTETSVDSATTAEGTPTPTADDVETSSSAIATSTSAVATTDVPSLTEADLAALPLIPVAGDDSVAIVQASNSSLLETHPEIDVEPAVELPDIPENITITRRDQCVGGPFSSPLTPWTNVKLLTDRVCDFWFPNNNVFYLPAPLPAPGYVLVQIPFGPSLPTLNVKYQTRNPAPMTDLFTPVTSTICKKRFDSILAFATAPGNFQCPAPPNVHAGNDCDVTSRAACFSFYLN</sequence>
<reference evidence="4" key="1">
    <citation type="journal article" date="2016" name="Genome Announc.">
        <title>Draft genome sequences of fungus Aspergillus calidoustus.</title>
        <authorList>
            <person name="Horn F."/>
            <person name="Linde J."/>
            <person name="Mattern D.J."/>
            <person name="Walther G."/>
            <person name="Guthke R."/>
            <person name="Scherlach K."/>
            <person name="Martin K."/>
            <person name="Brakhage A.A."/>
            <person name="Petzke L."/>
            <person name="Valiante V."/>
        </authorList>
    </citation>
    <scope>NUCLEOTIDE SEQUENCE [LARGE SCALE GENOMIC DNA]</scope>
    <source>
        <strain evidence="4">SF006504</strain>
    </source>
</reference>
<organism evidence="3 4">
    <name type="scientific">Aspergillus calidoustus</name>
    <dbReference type="NCBI Taxonomy" id="454130"/>
    <lineage>
        <taxon>Eukaryota</taxon>
        <taxon>Fungi</taxon>
        <taxon>Dikarya</taxon>
        <taxon>Ascomycota</taxon>
        <taxon>Pezizomycotina</taxon>
        <taxon>Eurotiomycetes</taxon>
        <taxon>Eurotiomycetidae</taxon>
        <taxon>Eurotiales</taxon>
        <taxon>Aspergillaceae</taxon>
        <taxon>Aspergillus</taxon>
        <taxon>Aspergillus subgen. Nidulantes</taxon>
    </lineage>
</organism>
<gene>
    <name evidence="3" type="ORF">ASPCAL10197</name>
</gene>
<feature type="signal peptide" evidence="2">
    <location>
        <begin position="1"/>
        <end position="29"/>
    </location>
</feature>
<evidence type="ECO:0008006" key="5">
    <source>
        <dbReference type="Google" id="ProtNLM"/>
    </source>
</evidence>
<proteinExistence type="predicted"/>